<reference evidence="8" key="1">
    <citation type="submission" date="2016-05" db="EMBL/GenBank/DDBJ databases">
        <title>Comparative genomics of biotechnologically important yeasts.</title>
        <authorList>
            <consortium name="DOE Joint Genome Institute"/>
            <person name="Riley R."/>
            <person name="Haridas S."/>
            <person name="Wolfe K.H."/>
            <person name="Lopes M.R."/>
            <person name="Hittinger C.T."/>
            <person name="Goker M."/>
            <person name="Salamov A."/>
            <person name="Wisecaver J."/>
            <person name="Long T.M."/>
            <person name="Aerts A.L."/>
            <person name="Barry K."/>
            <person name="Choi C."/>
            <person name="Clum A."/>
            <person name="Coughlan A.Y."/>
            <person name="Deshpande S."/>
            <person name="Douglass A.P."/>
            <person name="Hanson S.J."/>
            <person name="Klenk H.-P."/>
            <person name="Labutti K."/>
            <person name="Lapidus A."/>
            <person name="Lindquist E."/>
            <person name="Lipzen A."/>
            <person name="Meier-Kolthoff J.P."/>
            <person name="Ohm R.A."/>
            <person name="Otillar R.P."/>
            <person name="Pangilinan J."/>
            <person name="Peng Y."/>
            <person name="Rokas A."/>
            <person name="Rosa C.A."/>
            <person name="Scheuner C."/>
            <person name="Sibirny A.A."/>
            <person name="Slot J.C."/>
            <person name="Stielow J.B."/>
            <person name="Sun H."/>
            <person name="Kurtzman C.P."/>
            <person name="Blackwell M."/>
            <person name="Grigoriev I.V."/>
            <person name="Jeffries T.W."/>
        </authorList>
    </citation>
    <scope>NUCLEOTIDE SEQUENCE [LARGE SCALE GENOMIC DNA]</scope>
    <source>
        <strain evidence="8">NRRL Y-12698</strain>
    </source>
</reference>
<dbReference type="STRING" id="984486.A0A1E3QPV4"/>
<dbReference type="Proteomes" id="UP000094336">
    <property type="component" value="Unassembled WGS sequence"/>
</dbReference>
<dbReference type="GeneID" id="30149155"/>
<keyword evidence="2" id="KW-0805">Transcription regulation</keyword>
<protein>
    <recommendedName>
        <fullName evidence="6">MADS-box domain-containing protein</fullName>
    </recommendedName>
</protein>
<dbReference type="PROSITE" id="PS50066">
    <property type="entry name" value="MADS_BOX_2"/>
    <property type="match status" value="1"/>
</dbReference>
<evidence type="ECO:0000256" key="2">
    <source>
        <dbReference type="ARBA" id="ARBA00023015"/>
    </source>
</evidence>
<dbReference type="SUPFAM" id="SSF55455">
    <property type="entry name" value="SRF-like"/>
    <property type="match status" value="1"/>
</dbReference>
<dbReference type="EMBL" id="KV454431">
    <property type="protein sequence ID" value="ODQ79736.1"/>
    <property type="molecule type" value="Genomic_DNA"/>
</dbReference>
<name>A0A1E3QPV4_9ASCO</name>
<evidence type="ECO:0000259" key="6">
    <source>
        <dbReference type="PROSITE" id="PS50066"/>
    </source>
</evidence>
<evidence type="ECO:0000256" key="3">
    <source>
        <dbReference type="ARBA" id="ARBA00023125"/>
    </source>
</evidence>
<dbReference type="InterPro" id="IPR002100">
    <property type="entry name" value="TF_MADSbox"/>
</dbReference>
<evidence type="ECO:0000256" key="4">
    <source>
        <dbReference type="ARBA" id="ARBA00023163"/>
    </source>
</evidence>
<sequence length="96" mass="11184">MGRRKIAIEPITDERNRTVTFVKRKAGLFKKAYELAILCQVDVALVIVNNNNRVYEFCSADALKIFDIYKSHPKHYETKTPKDYGNHVKKSRIKID</sequence>
<evidence type="ECO:0000256" key="5">
    <source>
        <dbReference type="ARBA" id="ARBA00023242"/>
    </source>
</evidence>
<dbReference type="PRINTS" id="PR00404">
    <property type="entry name" value="MADSDOMAIN"/>
</dbReference>
<dbReference type="PANTHER" id="PTHR11945">
    <property type="entry name" value="MADS BOX PROTEIN"/>
    <property type="match status" value="1"/>
</dbReference>
<dbReference type="Gene3D" id="3.40.1810.10">
    <property type="entry name" value="Transcription factor, MADS-box"/>
    <property type="match status" value="1"/>
</dbReference>
<dbReference type="GO" id="GO:0000978">
    <property type="term" value="F:RNA polymerase II cis-regulatory region sequence-specific DNA binding"/>
    <property type="evidence" value="ECO:0007669"/>
    <property type="project" value="TreeGrafter"/>
</dbReference>
<dbReference type="PROSITE" id="PS00350">
    <property type="entry name" value="MADS_BOX_1"/>
    <property type="match status" value="1"/>
</dbReference>
<dbReference type="OrthoDB" id="1898716at2759"/>
<dbReference type="GO" id="GO:0046983">
    <property type="term" value="F:protein dimerization activity"/>
    <property type="evidence" value="ECO:0007669"/>
    <property type="project" value="InterPro"/>
</dbReference>
<keyword evidence="5" id="KW-0539">Nucleus</keyword>
<keyword evidence="4" id="KW-0804">Transcription</keyword>
<dbReference type="SMART" id="SM00432">
    <property type="entry name" value="MADS"/>
    <property type="match status" value="1"/>
</dbReference>
<evidence type="ECO:0000313" key="7">
    <source>
        <dbReference type="EMBL" id="ODQ79736.1"/>
    </source>
</evidence>
<dbReference type="RefSeq" id="XP_018985064.1">
    <property type="nucleotide sequence ID" value="XM_019131302.1"/>
</dbReference>
<dbReference type="GO" id="GO:0000981">
    <property type="term" value="F:DNA-binding transcription factor activity, RNA polymerase II-specific"/>
    <property type="evidence" value="ECO:0007669"/>
    <property type="project" value="TreeGrafter"/>
</dbReference>
<feature type="domain" description="MADS-box" evidence="6">
    <location>
        <begin position="1"/>
        <end position="61"/>
    </location>
</feature>
<dbReference type="AlphaFoldDB" id="A0A1E3QPV4"/>
<feature type="non-terminal residue" evidence="7">
    <location>
        <position position="96"/>
    </location>
</feature>
<keyword evidence="8" id="KW-1185">Reference proteome</keyword>
<accession>A0A1E3QPV4</accession>
<evidence type="ECO:0000256" key="1">
    <source>
        <dbReference type="ARBA" id="ARBA00004123"/>
    </source>
</evidence>
<proteinExistence type="predicted"/>
<dbReference type="GO" id="GO:0005634">
    <property type="term" value="C:nucleus"/>
    <property type="evidence" value="ECO:0007669"/>
    <property type="project" value="UniProtKB-SubCell"/>
</dbReference>
<organism evidence="7 8">
    <name type="scientific">Babjeviella inositovora NRRL Y-12698</name>
    <dbReference type="NCBI Taxonomy" id="984486"/>
    <lineage>
        <taxon>Eukaryota</taxon>
        <taxon>Fungi</taxon>
        <taxon>Dikarya</taxon>
        <taxon>Ascomycota</taxon>
        <taxon>Saccharomycotina</taxon>
        <taxon>Pichiomycetes</taxon>
        <taxon>Serinales incertae sedis</taxon>
        <taxon>Babjeviella</taxon>
    </lineage>
</organism>
<dbReference type="GO" id="GO:0045944">
    <property type="term" value="P:positive regulation of transcription by RNA polymerase II"/>
    <property type="evidence" value="ECO:0007669"/>
    <property type="project" value="TreeGrafter"/>
</dbReference>
<comment type="subcellular location">
    <subcellularLocation>
        <location evidence="1">Nucleus</location>
    </subcellularLocation>
</comment>
<dbReference type="Pfam" id="PF00319">
    <property type="entry name" value="SRF-TF"/>
    <property type="match status" value="1"/>
</dbReference>
<gene>
    <name evidence="7" type="ORF">BABINDRAFT_22977</name>
</gene>
<keyword evidence="3" id="KW-0238">DNA-binding</keyword>
<evidence type="ECO:0000313" key="8">
    <source>
        <dbReference type="Proteomes" id="UP000094336"/>
    </source>
</evidence>
<dbReference type="PANTHER" id="PTHR11945:SF534">
    <property type="entry name" value="MYOCYTE-SPECIFIC ENHANCER FACTOR 2"/>
    <property type="match status" value="1"/>
</dbReference>
<dbReference type="InterPro" id="IPR036879">
    <property type="entry name" value="TF_MADSbox_sf"/>
</dbReference>